<feature type="chain" id="PRO_5007138210" evidence="11">
    <location>
        <begin position="47"/>
        <end position="848"/>
    </location>
</feature>
<evidence type="ECO:0000256" key="8">
    <source>
        <dbReference type="ARBA" id="ARBA00023136"/>
    </source>
</evidence>
<dbReference type="FunFam" id="2.60.40.3110:FF:000001">
    <property type="entry name" value="Putative fimbrial outer membrane usher"/>
    <property type="match status" value="1"/>
</dbReference>
<dbReference type="GO" id="GO:0009279">
    <property type="term" value="C:cell outer membrane"/>
    <property type="evidence" value="ECO:0007669"/>
    <property type="project" value="UniProtKB-SubCell"/>
</dbReference>
<dbReference type="PANTHER" id="PTHR30451:SF21">
    <property type="entry name" value="FIMBRIAL USHER DOMAIN-CONTAINING PROTEIN YDET-RELATED"/>
    <property type="match status" value="1"/>
</dbReference>
<dbReference type="EMBL" id="LCYC01000007">
    <property type="protein sequence ID" value="KWV83995.1"/>
    <property type="molecule type" value="Genomic_DNA"/>
</dbReference>
<dbReference type="InterPro" id="IPR025949">
    <property type="entry name" value="PapC-like_C"/>
</dbReference>
<dbReference type="GO" id="GO:0015473">
    <property type="term" value="F:fimbrial usher porin activity"/>
    <property type="evidence" value="ECO:0007669"/>
    <property type="project" value="InterPro"/>
</dbReference>
<comment type="caution">
    <text evidence="14">The sequence shown here is derived from an EMBL/GenBank/DDBJ whole genome shotgun (WGS) entry which is preliminary data.</text>
</comment>
<protein>
    <submittedName>
        <fullName evidence="14">Outer membrane usher protein FimD</fullName>
    </submittedName>
</protein>
<organism evidence="14 15">
    <name type="scientific">Pseudomonas fluorescens</name>
    <dbReference type="NCBI Taxonomy" id="294"/>
    <lineage>
        <taxon>Bacteria</taxon>
        <taxon>Pseudomonadati</taxon>
        <taxon>Pseudomonadota</taxon>
        <taxon>Gammaproteobacteria</taxon>
        <taxon>Pseudomonadales</taxon>
        <taxon>Pseudomonadaceae</taxon>
        <taxon>Pseudomonas</taxon>
    </lineage>
</organism>
<evidence type="ECO:0000256" key="5">
    <source>
        <dbReference type="ARBA" id="ARBA00022558"/>
    </source>
</evidence>
<keyword evidence="4" id="KW-1134">Transmembrane beta strand</keyword>
<dbReference type="InterPro" id="IPR043142">
    <property type="entry name" value="PapC-like_C_sf"/>
</dbReference>
<evidence type="ECO:0000259" key="13">
    <source>
        <dbReference type="Pfam" id="PF13954"/>
    </source>
</evidence>
<keyword evidence="8 10" id="KW-0472">Membrane</keyword>
<dbReference type="InterPro" id="IPR000015">
    <property type="entry name" value="Fimb_usher"/>
</dbReference>
<dbReference type="InterPro" id="IPR042186">
    <property type="entry name" value="FimD_plug_dom"/>
</dbReference>
<dbReference type="Pfam" id="PF13953">
    <property type="entry name" value="PapC_C"/>
    <property type="match status" value="1"/>
</dbReference>
<dbReference type="AlphaFoldDB" id="A0A109LAF5"/>
<keyword evidence="3 10" id="KW-0813">Transport</keyword>
<gene>
    <name evidence="14" type="primary">fimD_3</name>
    <name evidence="14" type="ORF">PFL603g_00791</name>
</gene>
<dbReference type="Proteomes" id="UP000063434">
    <property type="component" value="Unassembled WGS sequence"/>
</dbReference>
<dbReference type="Gene3D" id="3.10.20.410">
    <property type="match status" value="1"/>
</dbReference>
<evidence type="ECO:0000259" key="12">
    <source>
        <dbReference type="Pfam" id="PF13953"/>
    </source>
</evidence>
<dbReference type="PATRIC" id="fig|294.195.peg.834"/>
<evidence type="ECO:0000256" key="4">
    <source>
        <dbReference type="ARBA" id="ARBA00022452"/>
    </source>
</evidence>
<proteinExistence type="inferred from homology"/>
<accession>A0A109LAF5</accession>
<dbReference type="InterPro" id="IPR025885">
    <property type="entry name" value="PapC_N"/>
</dbReference>
<evidence type="ECO:0000256" key="2">
    <source>
        <dbReference type="ARBA" id="ARBA00008064"/>
    </source>
</evidence>
<dbReference type="GO" id="GO:0009297">
    <property type="term" value="P:pilus assembly"/>
    <property type="evidence" value="ECO:0007669"/>
    <property type="project" value="InterPro"/>
</dbReference>
<dbReference type="InterPro" id="IPR018030">
    <property type="entry name" value="Fimbrial_membr_usher_CS"/>
</dbReference>
<keyword evidence="5 10" id="KW-1029">Fimbrium biogenesis</keyword>
<keyword evidence="6 10" id="KW-0812">Transmembrane</keyword>
<dbReference type="Gene3D" id="2.60.40.3110">
    <property type="match status" value="1"/>
</dbReference>
<evidence type="ECO:0000256" key="9">
    <source>
        <dbReference type="ARBA" id="ARBA00023237"/>
    </source>
</evidence>
<dbReference type="PROSITE" id="PS01151">
    <property type="entry name" value="FIMBRIAL_USHER"/>
    <property type="match status" value="1"/>
</dbReference>
<evidence type="ECO:0000256" key="6">
    <source>
        <dbReference type="ARBA" id="ARBA00022692"/>
    </source>
</evidence>
<name>A0A109LAF5_PSEFL</name>
<reference evidence="14 15" key="1">
    <citation type="submission" date="2015-05" db="EMBL/GenBank/DDBJ databases">
        <title>A genomic and transcriptomic approach to investigate the blue pigment phenotype in Pseudomonas fluorescens.</title>
        <authorList>
            <person name="Andreani N.A."/>
            <person name="Cardazzo B."/>
        </authorList>
    </citation>
    <scope>NUCLEOTIDE SEQUENCE [LARGE SCALE GENOMIC DNA]</scope>
    <source>
        <strain evidence="14 15">Ps_40</strain>
    </source>
</reference>
<sequence>MQRDASVLSIVMRIDASTLDCPSVPFTPLRLSAAILAALMGSIAHADETPKFDASFMQSFGGASAGPNLDLDAVANSASIGPGTYPVVVRLNQSFFDRRDMTFAPDAKSGEVRACLSAAFLKELGVKLDAFQVPGEALPPCIDLAGMVEGASVSFDANRLALDISVPQIALRRDAAGYVAPQDWDRGINAAMLNYQFSAAQTQSDARGNGTQYSLYTSGGFNLGDWRFRSSSSFRQDEEGKREWQRSNTYAQRDLTAIKGTLTAGESFTPGDVFDSIPFRGVQVASDMGMLPDSMQGYAPVIRGIAETQAKVEVRQNGYSLYTTYVAPGAFEIDDLNAASGSGDLEIIITEADGRERRFTQPYATLGNMLRENTWRYSLTAGQYNAVDGGQRPAFAQASLAYGLPFDLTVYGGVLGADFYRAGVAGVGKSLGSLGAVSIDVTQASTEVPKAAGAQRSQQNGQSVGVRYGKAFETGTSVRFAGYRYSTEGYRDFDEAVRLQEPNNDYNRFSKRSKLEASVNQALDRYGSFYLNMSQQNYWGSSRQDKQLQVGFNTQYKSVSYGVYASKTLTDNYGQNNQLVFTVSMPLGQTRSTGTYSVTRNNDGSLDQRAGVSGSNGAVTYNVNANRAESAGNNGSALLGYRAPFAQLGAGVSVGSNYRQTSVSAAGSVLAHADGVEFGQILGETVALVEVKDTPDVGVLNAPGTLTNSKGYALVPYVTPYRKNRVALDTSELDTRVDIDEGVTNVVPRRGAVVKASFAASRSEKVLLNVRLTDGSLLPFGTTVVDEKGIGAGVVGQAGQVLLSVNDGKVYSMKWGEKASQRCSIVLDISKAPVVDGYRVMSTTCSAP</sequence>
<dbReference type="Gene3D" id="2.60.40.2070">
    <property type="match status" value="1"/>
</dbReference>
<dbReference type="PANTHER" id="PTHR30451">
    <property type="entry name" value="OUTER MEMBRANE USHER PROTEIN"/>
    <property type="match status" value="1"/>
</dbReference>
<evidence type="ECO:0000256" key="3">
    <source>
        <dbReference type="ARBA" id="ARBA00022448"/>
    </source>
</evidence>
<dbReference type="Pfam" id="PF00577">
    <property type="entry name" value="Usher"/>
    <property type="match status" value="1"/>
</dbReference>
<feature type="signal peptide" evidence="11">
    <location>
        <begin position="1"/>
        <end position="46"/>
    </location>
</feature>
<keyword evidence="9 10" id="KW-0998">Cell outer membrane</keyword>
<dbReference type="SUPFAM" id="SSF141729">
    <property type="entry name" value="FimD N-terminal domain-like"/>
    <property type="match status" value="1"/>
</dbReference>
<feature type="domain" description="PapC-like C-terminal" evidence="12">
    <location>
        <begin position="767"/>
        <end position="829"/>
    </location>
</feature>
<comment type="similarity">
    <text evidence="2 10">Belongs to the fimbrial export usher family.</text>
</comment>
<dbReference type="Pfam" id="PF13954">
    <property type="entry name" value="PapC_N"/>
    <property type="match status" value="1"/>
</dbReference>
<evidence type="ECO:0000256" key="1">
    <source>
        <dbReference type="ARBA" id="ARBA00004571"/>
    </source>
</evidence>
<evidence type="ECO:0000256" key="11">
    <source>
        <dbReference type="SAM" id="SignalP"/>
    </source>
</evidence>
<comment type="subcellular location">
    <subcellularLocation>
        <location evidence="1 10">Cell outer membrane</location>
        <topology evidence="1 10">Multi-pass membrane protein</topology>
    </subcellularLocation>
</comment>
<keyword evidence="7 11" id="KW-0732">Signal</keyword>
<evidence type="ECO:0000313" key="14">
    <source>
        <dbReference type="EMBL" id="KWV83995.1"/>
    </source>
</evidence>
<evidence type="ECO:0000256" key="7">
    <source>
        <dbReference type="ARBA" id="ARBA00022729"/>
    </source>
</evidence>
<evidence type="ECO:0000256" key="10">
    <source>
        <dbReference type="RuleBase" id="RU003884"/>
    </source>
</evidence>
<feature type="domain" description="PapC N-terminal" evidence="13">
    <location>
        <begin position="52"/>
        <end position="199"/>
    </location>
</feature>
<dbReference type="Gene3D" id="2.60.40.2610">
    <property type="entry name" value="Outer membrane usher protein FimD, plug domain"/>
    <property type="match status" value="1"/>
</dbReference>
<evidence type="ECO:0000313" key="15">
    <source>
        <dbReference type="Proteomes" id="UP000063434"/>
    </source>
</evidence>
<dbReference type="InterPro" id="IPR037224">
    <property type="entry name" value="PapC_N_sf"/>
</dbReference>